<dbReference type="Gene3D" id="3.40.50.10540">
    <property type="entry name" value="Crotonobetainyl-coa:carnitine coa-transferase, domain 1"/>
    <property type="match status" value="1"/>
</dbReference>
<dbReference type="SUPFAM" id="SSF89796">
    <property type="entry name" value="CoA-transferase family III (CaiB/BaiF)"/>
    <property type="match status" value="1"/>
</dbReference>
<dbReference type="EMBL" id="BAAAYR010000001">
    <property type="protein sequence ID" value="GAA3557137.1"/>
    <property type="molecule type" value="Genomic_DNA"/>
</dbReference>
<gene>
    <name evidence="3" type="ORF">GCM10022197_10400</name>
</gene>
<comment type="caution">
    <text evidence="3">The sequence shown here is derived from an EMBL/GenBank/DDBJ whole genome shotgun (WGS) entry which is preliminary data.</text>
</comment>
<dbReference type="InterPro" id="IPR023606">
    <property type="entry name" value="CoA-Trfase_III_dom_1_sf"/>
</dbReference>
<name>A0ABP6WXR5_9ACTN</name>
<dbReference type="Proteomes" id="UP001500767">
    <property type="component" value="Unassembled WGS sequence"/>
</dbReference>
<protein>
    <submittedName>
        <fullName evidence="3">CoA transferase</fullName>
    </submittedName>
</protein>
<accession>A0ABP6WXR5</accession>
<keyword evidence="4" id="KW-1185">Reference proteome</keyword>
<reference evidence="4" key="1">
    <citation type="journal article" date="2019" name="Int. J. Syst. Evol. Microbiol.">
        <title>The Global Catalogue of Microorganisms (GCM) 10K type strain sequencing project: providing services to taxonomists for standard genome sequencing and annotation.</title>
        <authorList>
            <consortium name="The Broad Institute Genomics Platform"/>
            <consortium name="The Broad Institute Genome Sequencing Center for Infectious Disease"/>
            <person name="Wu L."/>
            <person name="Ma J."/>
        </authorList>
    </citation>
    <scope>NUCLEOTIDE SEQUENCE [LARGE SCALE GENOMIC DNA]</scope>
    <source>
        <strain evidence="4">JCM 16540</strain>
    </source>
</reference>
<dbReference type="GO" id="GO:0016740">
    <property type="term" value="F:transferase activity"/>
    <property type="evidence" value="ECO:0007669"/>
    <property type="project" value="UniProtKB-KW"/>
</dbReference>
<dbReference type="InterPro" id="IPR003673">
    <property type="entry name" value="CoA-Trfase_fam_III"/>
</dbReference>
<dbReference type="PANTHER" id="PTHR48228:SF6">
    <property type="entry name" value="L-CARNITINE COA-TRANSFERASE"/>
    <property type="match status" value="1"/>
</dbReference>
<evidence type="ECO:0000313" key="4">
    <source>
        <dbReference type="Proteomes" id="UP001500767"/>
    </source>
</evidence>
<dbReference type="Gene3D" id="3.30.1540.10">
    <property type="entry name" value="formyl-coa transferase, domain 3"/>
    <property type="match status" value="1"/>
</dbReference>
<evidence type="ECO:0000256" key="1">
    <source>
        <dbReference type="ARBA" id="ARBA00008383"/>
    </source>
</evidence>
<proteinExistence type="inferred from homology"/>
<evidence type="ECO:0000313" key="3">
    <source>
        <dbReference type="EMBL" id="GAA3557137.1"/>
    </source>
</evidence>
<dbReference type="RefSeq" id="WP_204911926.1">
    <property type="nucleotide sequence ID" value="NZ_BAAAYR010000001.1"/>
</dbReference>
<dbReference type="Pfam" id="PF02515">
    <property type="entry name" value="CoA_transf_3"/>
    <property type="match status" value="1"/>
</dbReference>
<keyword evidence="2 3" id="KW-0808">Transferase</keyword>
<dbReference type="InterPro" id="IPR044855">
    <property type="entry name" value="CoA-Trfase_III_dom3_sf"/>
</dbReference>
<comment type="similarity">
    <text evidence="1">Belongs to the CoA-transferase III family.</text>
</comment>
<organism evidence="3 4">
    <name type="scientific">Microlunatus spumicola</name>
    <dbReference type="NCBI Taxonomy" id="81499"/>
    <lineage>
        <taxon>Bacteria</taxon>
        <taxon>Bacillati</taxon>
        <taxon>Actinomycetota</taxon>
        <taxon>Actinomycetes</taxon>
        <taxon>Propionibacteriales</taxon>
        <taxon>Propionibacteriaceae</taxon>
        <taxon>Microlunatus</taxon>
    </lineage>
</organism>
<evidence type="ECO:0000256" key="2">
    <source>
        <dbReference type="ARBA" id="ARBA00022679"/>
    </source>
</evidence>
<sequence>MNEQPTTGTDGGPLAGLRVIDVATLFAGPLAATQLGDFGAEVIKVEHPRRPDGARGHGPSKDGVGLWYATIGRNKESITLDLSSPEGAAVLRRLVVDADVLVENFRPGTLERWGLAPADLLELNPGLVVARVTAFGQTGPYAPRPGFGSLAEAMSGFAAVTGEEGGPPTLPPFGLADGIASLATAFAVLAALRGRDRTGRGQVVDLAILEPILAMLGGQLTIYDQLGLVQERHGNRSVNNAPRNCYRTADDNWVAVSTSSQSIAERVMRLVGRPEPIDEPWFATGAGRAAHADELDEAVGSWIAARTTAEVLEAFTAAQAAVAPIYDVRGIVADPQVQARGTILTVPDPVLGPLQMQNVLFRLSETPGSVRWTARPHGADTDAVLSRAGYGPAEVAALREQGVV</sequence>
<dbReference type="PANTHER" id="PTHR48228">
    <property type="entry name" value="SUCCINYL-COA--D-CITRAMALATE COA-TRANSFERASE"/>
    <property type="match status" value="1"/>
</dbReference>
<dbReference type="InterPro" id="IPR050509">
    <property type="entry name" value="CoA-transferase_III"/>
</dbReference>